<reference evidence="1" key="1">
    <citation type="submission" date="2014-11" db="EMBL/GenBank/DDBJ databases">
        <authorList>
            <person name="Otto D Thomas"/>
            <person name="Naeem Raeece"/>
        </authorList>
    </citation>
    <scope>NUCLEOTIDE SEQUENCE</scope>
</reference>
<evidence type="ECO:0000313" key="1">
    <source>
        <dbReference type="EMBL" id="CEM44852.1"/>
    </source>
</evidence>
<sequence length="128" mass="12781">MWVYGCVGVGVGVWGYGGVGVGVWVSGRGCGGGCGCGGVGVGVTIGSLLHVLDAETGVILVDLKIDEDTAEALFGQKGDPEEAPVIEISVFSVEPVLAIRKGGGAAVEAAVVRVDREKSTCMIATSDG</sequence>
<name>A0A0G4HL65_9ALVE</name>
<dbReference type="AlphaFoldDB" id="A0A0G4HL65"/>
<proteinExistence type="predicted"/>
<dbReference type="EMBL" id="CDMZ01003032">
    <property type="protein sequence ID" value="CEM44852.1"/>
    <property type="molecule type" value="Genomic_DNA"/>
</dbReference>
<protein>
    <submittedName>
        <fullName evidence="1">Uncharacterized protein</fullName>
    </submittedName>
</protein>
<dbReference type="VEuPathDB" id="CryptoDB:Cvel_28661"/>
<organism evidence="1">
    <name type="scientific">Chromera velia CCMP2878</name>
    <dbReference type="NCBI Taxonomy" id="1169474"/>
    <lineage>
        <taxon>Eukaryota</taxon>
        <taxon>Sar</taxon>
        <taxon>Alveolata</taxon>
        <taxon>Colpodellida</taxon>
        <taxon>Chromeraceae</taxon>
        <taxon>Chromera</taxon>
    </lineage>
</organism>
<gene>
    <name evidence="1" type="ORF">Cvel_28661</name>
</gene>
<accession>A0A0G4HL65</accession>